<reference evidence="2" key="1">
    <citation type="submission" date="2021-12" db="EMBL/GenBank/DDBJ databases">
        <authorList>
            <person name="King R."/>
        </authorList>
    </citation>
    <scope>NUCLEOTIDE SEQUENCE</scope>
</reference>
<gene>
    <name evidence="2" type="ORF">BEMITA_LOCUS4102</name>
</gene>
<proteinExistence type="predicted"/>
<dbReference type="InterPro" id="IPR024743">
    <property type="entry name" value="Dynein_HC_stalk"/>
</dbReference>
<feature type="domain" description="Dynein heavy chain coiled coil stalk" evidence="1">
    <location>
        <begin position="1"/>
        <end position="97"/>
    </location>
</feature>
<dbReference type="EMBL" id="OU963863">
    <property type="protein sequence ID" value="CAH0384809.1"/>
    <property type="molecule type" value="Genomic_DNA"/>
</dbReference>
<organism evidence="2 3">
    <name type="scientific">Bemisia tabaci</name>
    <name type="common">Sweetpotato whitefly</name>
    <name type="synonym">Aleurodes tabaci</name>
    <dbReference type="NCBI Taxonomy" id="7038"/>
    <lineage>
        <taxon>Eukaryota</taxon>
        <taxon>Metazoa</taxon>
        <taxon>Ecdysozoa</taxon>
        <taxon>Arthropoda</taxon>
        <taxon>Hexapoda</taxon>
        <taxon>Insecta</taxon>
        <taxon>Pterygota</taxon>
        <taxon>Neoptera</taxon>
        <taxon>Paraneoptera</taxon>
        <taxon>Hemiptera</taxon>
        <taxon>Sternorrhyncha</taxon>
        <taxon>Aleyrodoidea</taxon>
        <taxon>Aleyrodidae</taxon>
        <taxon>Aleyrodinae</taxon>
        <taxon>Bemisia</taxon>
    </lineage>
</organism>
<dbReference type="GO" id="GO:0045505">
    <property type="term" value="F:dynein intermediate chain binding"/>
    <property type="evidence" value="ECO:0007669"/>
    <property type="project" value="InterPro"/>
</dbReference>
<evidence type="ECO:0000313" key="2">
    <source>
        <dbReference type="EMBL" id="CAH0384809.1"/>
    </source>
</evidence>
<dbReference type="GO" id="GO:0030286">
    <property type="term" value="C:dynein complex"/>
    <property type="evidence" value="ECO:0007669"/>
    <property type="project" value="InterPro"/>
</dbReference>
<sequence>MAKLDAFLDALLHYDKENIHPDVVKGIQPYLKDPEFDPDAVRSKSTAAAGLCAWVINIMKFHDVWVVVEPKRRALVTANCELAAARNKLAELKLRISVST</sequence>
<evidence type="ECO:0000313" key="3">
    <source>
        <dbReference type="Proteomes" id="UP001152759"/>
    </source>
</evidence>
<dbReference type="PANTHER" id="PTHR45703:SF8">
    <property type="entry name" value="DYNEINS HEAVY CHAIN"/>
    <property type="match status" value="1"/>
</dbReference>
<protein>
    <recommendedName>
        <fullName evidence="1">Dynein heavy chain coiled coil stalk domain-containing protein</fullName>
    </recommendedName>
</protein>
<dbReference type="AlphaFoldDB" id="A0A9P0EYV8"/>
<dbReference type="Pfam" id="PF12777">
    <property type="entry name" value="MT"/>
    <property type="match status" value="1"/>
</dbReference>
<dbReference type="InterPro" id="IPR026983">
    <property type="entry name" value="DHC"/>
</dbReference>
<dbReference type="GO" id="GO:0051959">
    <property type="term" value="F:dynein light intermediate chain binding"/>
    <property type="evidence" value="ECO:0007669"/>
    <property type="project" value="InterPro"/>
</dbReference>
<name>A0A9P0EYV8_BEMTA</name>
<dbReference type="GO" id="GO:0007018">
    <property type="term" value="P:microtubule-based movement"/>
    <property type="evidence" value="ECO:0007669"/>
    <property type="project" value="InterPro"/>
</dbReference>
<evidence type="ECO:0000259" key="1">
    <source>
        <dbReference type="Pfam" id="PF12777"/>
    </source>
</evidence>
<dbReference type="Proteomes" id="UP001152759">
    <property type="component" value="Chromosome 2"/>
</dbReference>
<dbReference type="Gene3D" id="1.20.920.60">
    <property type="match status" value="1"/>
</dbReference>
<keyword evidence="3" id="KW-1185">Reference proteome</keyword>
<dbReference type="PANTHER" id="PTHR45703">
    <property type="entry name" value="DYNEIN HEAVY CHAIN"/>
    <property type="match status" value="1"/>
</dbReference>
<accession>A0A9P0EYV8</accession>